<reference evidence="8 9" key="1">
    <citation type="submission" date="2024-07" db="EMBL/GenBank/DDBJ databases">
        <title>Section-level genome sequencing and comparative genomics of Aspergillus sections Usti and Cavernicolus.</title>
        <authorList>
            <consortium name="Lawrence Berkeley National Laboratory"/>
            <person name="Nybo J.L."/>
            <person name="Vesth T.C."/>
            <person name="Theobald S."/>
            <person name="Frisvad J.C."/>
            <person name="Larsen T.O."/>
            <person name="Kjaerboelling I."/>
            <person name="Rothschild-Mancinelli K."/>
            <person name="Lyhne E.K."/>
            <person name="Kogle M.E."/>
            <person name="Barry K."/>
            <person name="Clum A."/>
            <person name="Na H."/>
            <person name="Ledsgaard L."/>
            <person name="Lin J."/>
            <person name="Lipzen A."/>
            <person name="Kuo A."/>
            <person name="Riley R."/>
            <person name="Mondo S."/>
            <person name="Labutti K."/>
            <person name="Haridas S."/>
            <person name="Pangalinan J."/>
            <person name="Salamov A.A."/>
            <person name="Simmons B.A."/>
            <person name="Magnuson J.K."/>
            <person name="Chen J."/>
            <person name="Drula E."/>
            <person name="Henrissat B."/>
            <person name="Wiebenga A."/>
            <person name="Lubbers R.J."/>
            <person name="Gomes A.C."/>
            <person name="Makela M.R."/>
            <person name="Stajich J."/>
            <person name="Grigoriev I.V."/>
            <person name="Mortensen U.H."/>
            <person name="De Vries R.P."/>
            <person name="Baker S.E."/>
            <person name="Andersen M.R."/>
        </authorList>
    </citation>
    <scope>NUCLEOTIDE SEQUENCE [LARGE SCALE GENOMIC DNA]</scope>
    <source>
        <strain evidence="8 9">CBS 209.92</strain>
    </source>
</reference>
<dbReference type="InterPro" id="IPR051089">
    <property type="entry name" value="prtT"/>
</dbReference>
<comment type="subcellular location">
    <subcellularLocation>
        <location evidence="1">Nucleus</location>
    </subcellularLocation>
</comment>
<accession>A0ABR4G7S7</accession>
<keyword evidence="4" id="KW-0238">DNA-binding</keyword>
<protein>
    <recommendedName>
        <fullName evidence="10">C6 transcription factor</fullName>
    </recommendedName>
</protein>
<sequence length="446" mass="51073">MAGALLAELEENVPSLTTFLYSATENFASSLPPPLSEAIERRRQMQQDMEQKREGGDEEEPRAGEMPAPLGYEQLSPEEEQNRLSIFRDRKLKNLPFIYLPSDVTVQHLRKEKPLLTKAIMAITCSSFEEKRFRADDLEMVIRRASTEDSATGLDLLLCVLTYVTWGSHNVIKTEMHSLRLPQLTLSLANELCLEKPILFRSDEWSDGVPFSNQRGFDPSLPMDSAQQSLEEKRAVLGCFTMISLYSFKFNQMSPMRWTPQLEGYLSDIEKAHHCPMDEILATQVRLQLLIQQAGEQRNQWSRETTPGIAPSFAEPFPSSLHFGTFRTKLQDIQASMSQRLREDKLVIAYLNEASMNIYETIYAAYLDYDHPNCPPLSPLHLIQCHLASLEALDSWLNNFFAFLVSDYPDFNFSFWMQLMRCLTVLLRLSRPSDSGRDHQNSPPDS</sequence>
<evidence type="ECO:0000313" key="8">
    <source>
        <dbReference type="EMBL" id="KAL2795056.1"/>
    </source>
</evidence>
<evidence type="ECO:0000256" key="6">
    <source>
        <dbReference type="ARBA" id="ARBA00023242"/>
    </source>
</evidence>
<keyword evidence="9" id="KW-1185">Reference proteome</keyword>
<gene>
    <name evidence="8" type="ORF">BJX66DRAFT_174682</name>
</gene>
<keyword evidence="3" id="KW-0805">Transcription regulation</keyword>
<evidence type="ECO:0000256" key="1">
    <source>
        <dbReference type="ARBA" id="ARBA00004123"/>
    </source>
</evidence>
<evidence type="ECO:0008006" key="10">
    <source>
        <dbReference type="Google" id="ProtNLM"/>
    </source>
</evidence>
<dbReference type="Proteomes" id="UP001610563">
    <property type="component" value="Unassembled WGS sequence"/>
</dbReference>
<name>A0ABR4G7S7_9EURO</name>
<dbReference type="PANTHER" id="PTHR31845">
    <property type="entry name" value="FINGER DOMAIN PROTEIN, PUTATIVE-RELATED"/>
    <property type="match status" value="1"/>
</dbReference>
<evidence type="ECO:0000256" key="3">
    <source>
        <dbReference type="ARBA" id="ARBA00023015"/>
    </source>
</evidence>
<dbReference type="EMBL" id="JBFTWV010000038">
    <property type="protein sequence ID" value="KAL2795056.1"/>
    <property type="molecule type" value="Genomic_DNA"/>
</dbReference>
<evidence type="ECO:0000256" key="2">
    <source>
        <dbReference type="ARBA" id="ARBA00022833"/>
    </source>
</evidence>
<organism evidence="8 9">
    <name type="scientific">Aspergillus keveii</name>
    <dbReference type="NCBI Taxonomy" id="714993"/>
    <lineage>
        <taxon>Eukaryota</taxon>
        <taxon>Fungi</taxon>
        <taxon>Dikarya</taxon>
        <taxon>Ascomycota</taxon>
        <taxon>Pezizomycotina</taxon>
        <taxon>Eurotiomycetes</taxon>
        <taxon>Eurotiomycetidae</taxon>
        <taxon>Eurotiales</taxon>
        <taxon>Aspergillaceae</taxon>
        <taxon>Aspergillus</taxon>
        <taxon>Aspergillus subgen. Nidulantes</taxon>
    </lineage>
</organism>
<feature type="compositionally biased region" description="Basic and acidic residues" evidence="7">
    <location>
        <begin position="38"/>
        <end position="55"/>
    </location>
</feature>
<keyword evidence="6" id="KW-0539">Nucleus</keyword>
<evidence type="ECO:0000256" key="4">
    <source>
        <dbReference type="ARBA" id="ARBA00023125"/>
    </source>
</evidence>
<feature type="region of interest" description="Disordered" evidence="7">
    <location>
        <begin position="29"/>
        <end position="70"/>
    </location>
</feature>
<evidence type="ECO:0000256" key="7">
    <source>
        <dbReference type="SAM" id="MobiDB-lite"/>
    </source>
</evidence>
<comment type="caution">
    <text evidence="8">The sequence shown here is derived from an EMBL/GenBank/DDBJ whole genome shotgun (WGS) entry which is preliminary data.</text>
</comment>
<keyword evidence="2" id="KW-0862">Zinc</keyword>
<dbReference type="PANTHER" id="PTHR31845:SF18">
    <property type="entry name" value="ZN(II)2CYS6 TRANSCRIPTION FACTOR (EUROFUNG)"/>
    <property type="match status" value="1"/>
</dbReference>
<keyword evidence="5" id="KW-0804">Transcription</keyword>
<proteinExistence type="predicted"/>
<evidence type="ECO:0000313" key="9">
    <source>
        <dbReference type="Proteomes" id="UP001610563"/>
    </source>
</evidence>
<evidence type="ECO:0000256" key="5">
    <source>
        <dbReference type="ARBA" id="ARBA00023163"/>
    </source>
</evidence>